<organism evidence="3 4">
    <name type="scientific">Dryococelus australis</name>
    <dbReference type="NCBI Taxonomy" id="614101"/>
    <lineage>
        <taxon>Eukaryota</taxon>
        <taxon>Metazoa</taxon>
        <taxon>Ecdysozoa</taxon>
        <taxon>Arthropoda</taxon>
        <taxon>Hexapoda</taxon>
        <taxon>Insecta</taxon>
        <taxon>Pterygota</taxon>
        <taxon>Neoptera</taxon>
        <taxon>Polyneoptera</taxon>
        <taxon>Phasmatodea</taxon>
        <taxon>Verophasmatodea</taxon>
        <taxon>Anareolatae</taxon>
        <taxon>Phasmatidae</taxon>
        <taxon>Eurycanthinae</taxon>
        <taxon>Dryococelus</taxon>
    </lineage>
</organism>
<keyword evidence="2" id="KW-0472">Membrane</keyword>
<protein>
    <submittedName>
        <fullName evidence="3">Uncharacterized protein</fullName>
    </submittedName>
</protein>
<sequence length="867" mass="97622">MDLYHYRPMHCPLHYVSVTVSVNIKVFNYCLFRPSSHLAVETMLKRCARDKVAKANNVVKYEYKTAVRDIMKPQILWHFKFAETKLSSLTKSMGKVLIRGESAYNMDLNIARWRGRISAVTGAGPRAFASRVITCNLAADAVMTRHKMHILVQSSDPPHHTFSVGTGPLLPVPRHLDAETAASKERKKVDHERTHPFHGHEPHMYRLKSRKSFLRTSKEITTTTEKARLQLWKAKGWLRWKSLNRLRSRVGRSKVNLARWGYAKDDHIECDCGEDQAVQQMPQNSTYSSNGINLLERDADSASDFFRLVSPSSAAIVLFRHDADSTIEFFERVTYSSVTNNFYIVSPSTSSGMSSTSLDGSPTAVSPTTSSVKTSTAPSTSSHGTIVFFGWVTYSSVAIDFFGNIIDFFEWITYSSVTNNFFSHDDIGVFGCTIVFFGWVIYSSVTSNFFSHDDIGVFGCTIVFFGWVIYSSVTSNFFSHDADSAIDFFGWKFTYSQGARKHEETTCVKGPSCAMQHCATYKYLFQRGYKLKRHSKNCKEKPQPLDEAMSRRAFKTAYVALYNVDSIPRAAEALKEKLRREEEYMAKGSGWMLARKDCLELPQKEQDKVSSQMNATEVEDDDPPPAGEIVEENMQSLLPIPPHLESFIDCLANFWNEARDTALRDTKYEAAGSNWASFRTPRGIVPLKYRAAAPSIHRLPPSPLKKNNFATCPSWTEYYGPSRVLVIATFLTPHLSSHRLGYSPGFSDAGIVPYDALVNGFPRGSPVFPRPFIPPLLLLPSLYPYSLSPRQLVPRRLARPDIADPVRKRRAANYAQLAVGQSATGHPYIKRDRRAFSHLCTLAYSTAVPSVIGATTEFINIKPHQGQ</sequence>
<evidence type="ECO:0000313" key="3">
    <source>
        <dbReference type="EMBL" id="KAJ8866363.1"/>
    </source>
</evidence>
<feature type="region of interest" description="Disordered" evidence="1">
    <location>
        <begin position="180"/>
        <end position="201"/>
    </location>
</feature>
<reference evidence="3 4" key="1">
    <citation type="submission" date="2023-02" db="EMBL/GenBank/DDBJ databases">
        <title>LHISI_Scaffold_Assembly.</title>
        <authorList>
            <person name="Stuart O.P."/>
            <person name="Cleave R."/>
            <person name="Magrath M.J.L."/>
            <person name="Mikheyev A.S."/>
        </authorList>
    </citation>
    <scope>NUCLEOTIDE SEQUENCE [LARGE SCALE GENOMIC DNA]</scope>
    <source>
        <strain evidence="3">Daus_M_001</strain>
        <tissue evidence="3">Leg muscle</tissue>
    </source>
</reference>
<feature type="transmembrane region" description="Helical" evidence="2">
    <location>
        <begin position="427"/>
        <end position="445"/>
    </location>
</feature>
<feature type="region of interest" description="Disordered" evidence="1">
    <location>
        <begin position="604"/>
        <end position="627"/>
    </location>
</feature>
<feature type="region of interest" description="Disordered" evidence="1">
    <location>
        <begin position="351"/>
        <end position="381"/>
    </location>
</feature>
<keyword evidence="4" id="KW-1185">Reference proteome</keyword>
<keyword evidence="2" id="KW-1133">Transmembrane helix</keyword>
<comment type="caution">
    <text evidence="3">The sequence shown here is derived from an EMBL/GenBank/DDBJ whole genome shotgun (WGS) entry which is preliminary data.</text>
</comment>
<dbReference type="EMBL" id="JARBHB010000016">
    <property type="protein sequence ID" value="KAJ8866363.1"/>
    <property type="molecule type" value="Genomic_DNA"/>
</dbReference>
<gene>
    <name evidence="3" type="ORF">PR048_032206</name>
</gene>
<proteinExistence type="predicted"/>
<feature type="transmembrane region" description="Helical" evidence="2">
    <location>
        <begin position="457"/>
        <end position="478"/>
    </location>
</feature>
<evidence type="ECO:0000256" key="1">
    <source>
        <dbReference type="SAM" id="MobiDB-lite"/>
    </source>
</evidence>
<name>A0ABQ9G1J9_9NEOP</name>
<keyword evidence="2" id="KW-0812">Transmembrane</keyword>
<evidence type="ECO:0000256" key="2">
    <source>
        <dbReference type="SAM" id="Phobius"/>
    </source>
</evidence>
<dbReference type="Proteomes" id="UP001159363">
    <property type="component" value="Chromosome 15"/>
</dbReference>
<accession>A0ABQ9G1J9</accession>
<evidence type="ECO:0000313" key="4">
    <source>
        <dbReference type="Proteomes" id="UP001159363"/>
    </source>
</evidence>